<dbReference type="CDD" id="cd00190">
    <property type="entry name" value="Tryp_SPc"/>
    <property type="match status" value="1"/>
</dbReference>
<dbReference type="Gene3D" id="2.40.10.10">
    <property type="entry name" value="Trypsin-like serine proteases"/>
    <property type="match status" value="2"/>
</dbReference>
<accession>A0AAG5CTV8</accession>
<keyword evidence="3" id="KW-0399">Innate immunity</keyword>
<dbReference type="PROSITE" id="PS00135">
    <property type="entry name" value="TRYPSIN_SER"/>
    <property type="match status" value="1"/>
</dbReference>
<dbReference type="InterPro" id="IPR009003">
    <property type="entry name" value="Peptidase_S1_PA"/>
</dbReference>
<keyword evidence="4 10" id="KW-0732">Signal</keyword>
<keyword evidence="9" id="KW-0645">Protease</keyword>
<evidence type="ECO:0000259" key="11">
    <source>
        <dbReference type="PROSITE" id="PS50240"/>
    </source>
</evidence>
<dbReference type="PANTHER" id="PTHR24256">
    <property type="entry name" value="TRYPTASE-RELATED"/>
    <property type="match status" value="1"/>
</dbReference>
<dbReference type="SMART" id="SM00020">
    <property type="entry name" value="Tryp_SPc"/>
    <property type="match status" value="1"/>
</dbReference>
<sequence length="318" mass="35132">MLHRIAKGQWNGFILLLAMSSSLKNGHLSSGCEDYRLITSTWTGVIPLVFNPTPVMIQNFNCSNVVQLITGGEGAKDGEFPHHALLGYRKNDSKPGYDFKCGGTLISDLHVMTAAHCFELQEPEVVRLGEYDTKFKSEEEHDVGIAAILKQKEYKNGLPYHDIALVKLAKRLMLTSFIRPACLWDTEHRNVTKYIATGFGANETGNEILSTIMRKVQLEEFPEEECAEAFKYSTEFCEGIQPGQLCAGSDVGDRDTCVGDSGGPLQTVTNTQTCMYHVVGITSWGNAACGVGKVRAGYTKVSYYLNWIEDNVWGPNAL</sequence>
<keyword evidence="2" id="KW-0964">Secreted</keyword>
<comment type="subcellular location">
    <subcellularLocation>
        <location evidence="1">Secreted</location>
    </subcellularLocation>
</comment>
<dbReference type="InterPro" id="IPR051487">
    <property type="entry name" value="Ser/Thr_Proteases_Immune/Dev"/>
</dbReference>
<dbReference type="InterPro" id="IPR018114">
    <property type="entry name" value="TRYPSIN_HIS"/>
</dbReference>
<proteinExistence type="inferred from homology"/>
<evidence type="ECO:0000256" key="5">
    <source>
        <dbReference type="ARBA" id="ARBA00022859"/>
    </source>
</evidence>
<evidence type="ECO:0000256" key="4">
    <source>
        <dbReference type="ARBA" id="ARBA00022729"/>
    </source>
</evidence>
<dbReference type="InterPro" id="IPR043504">
    <property type="entry name" value="Peptidase_S1_PA_chymotrypsin"/>
</dbReference>
<dbReference type="PRINTS" id="PR00722">
    <property type="entry name" value="CHYMOTRYPSIN"/>
</dbReference>
<keyword evidence="6" id="KW-1015">Disulfide bond</keyword>
<keyword evidence="9" id="KW-0720">Serine protease</keyword>
<dbReference type="PROSITE" id="PS00134">
    <property type="entry name" value="TRYPSIN_HIS"/>
    <property type="match status" value="1"/>
</dbReference>
<evidence type="ECO:0000256" key="8">
    <source>
        <dbReference type="ARBA" id="ARBA00024195"/>
    </source>
</evidence>
<dbReference type="InterPro" id="IPR001254">
    <property type="entry name" value="Trypsin_dom"/>
</dbReference>
<dbReference type="SUPFAM" id="SSF50494">
    <property type="entry name" value="Trypsin-like serine proteases"/>
    <property type="match status" value="1"/>
</dbReference>
<name>A0AAG5CTV8_ANOAO</name>
<keyword evidence="13" id="KW-1185">Reference proteome</keyword>
<evidence type="ECO:0000256" key="3">
    <source>
        <dbReference type="ARBA" id="ARBA00022588"/>
    </source>
</evidence>
<dbReference type="InterPro" id="IPR001314">
    <property type="entry name" value="Peptidase_S1A"/>
</dbReference>
<feature type="chain" id="PRO_5042609851" description="Peptidase S1 domain-containing protein" evidence="10">
    <location>
        <begin position="27"/>
        <end position="318"/>
    </location>
</feature>
<dbReference type="AlphaFoldDB" id="A0AAG5CTV8"/>
<dbReference type="EnsemblMetazoa" id="ENSAATROPT002386">
    <property type="protein sequence ID" value="ENSAATROPP002287"/>
    <property type="gene ID" value="ENSAATROPG001879"/>
</dbReference>
<dbReference type="GO" id="GO:0006508">
    <property type="term" value="P:proteolysis"/>
    <property type="evidence" value="ECO:0007669"/>
    <property type="project" value="UniProtKB-KW"/>
</dbReference>
<dbReference type="Proteomes" id="UP000075880">
    <property type="component" value="Unassembled WGS sequence"/>
</dbReference>
<evidence type="ECO:0000256" key="1">
    <source>
        <dbReference type="ARBA" id="ARBA00004613"/>
    </source>
</evidence>
<dbReference type="GO" id="GO:0045087">
    <property type="term" value="P:innate immune response"/>
    <property type="evidence" value="ECO:0007669"/>
    <property type="project" value="UniProtKB-KW"/>
</dbReference>
<evidence type="ECO:0000256" key="10">
    <source>
        <dbReference type="SAM" id="SignalP"/>
    </source>
</evidence>
<organism evidence="12 13">
    <name type="scientific">Anopheles atroparvus</name>
    <name type="common">European mosquito</name>
    <dbReference type="NCBI Taxonomy" id="41427"/>
    <lineage>
        <taxon>Eukaryota</taxon>
        <taxon>Metazoa</taxon>
        <taxon>Ecdysozoa</taxon>
        <taxon>Arthropoda</taxon>
        <taxon>Hexapoda</taxon>
        <taxon>Insecta</taxon>
        <taxon>Pterygota</taxon>
        <taxon>Neoptera</taxon>
        <taxon>Endopterygota</taxon>
        <taxon>Diptera</taxon>
        <taxon>Nematocera</taxon>
        <taxon>Culicoidea</taxon>
        <taxon>Culicidae</taxon>
        <taxon>Anophelinae</taxon>
        <taxon>Anopheles</taxon>
    </lineage>
</organism>
<feature type="domain" description="Peptidase S1" evidence="11">
    <location>
        <begin position="69"/>
        <end position="313"/>
    </location>
</feature>
<feature type="signal peptide" evidence="10">
    <location>
        <begin position="1"/>
        <end position="26"/>
    </location>
</feature>
<dbReference type="GO" id="GO:0004252">
    <property type="term" value="F:serine-type endopeptidase activity"/>
    <property type="evidence" value="ECO:0007669"/>
    <property type="project" value="InterPro"/>
</dbReference>
<evidence type="ECO:0000313" key="12">
    <source>
        <dbReference type="EnsemblMetazoa" id="ENSAATROPP002287"/>
    </source>
</evidence>
<evidence type="ECO:0000256" key="9">
    <source>
        <dbReference type="RuleBase" id="RU363034"/>
    </source>
</evidence>
<dbReference type="GO" id="GO:0005576">
    <property type="term" value="C:extracellular region"/>
    <property type="evidence" value="ECO:0007669"/>
    <property type="project" value="UniProtKB-SubCell"/>
</dbReference>
<keyword evidence="9" id="KW-0378">Hydrolase</keyword>
<dbReference type="Pfam" id="PF00089">
    <property type="entry name" value="Trypsin"/>
    <property type="match status" value="1"/>
</dbReference>
<dbReference type="PROSITE" id="PS50240">
    <property type="entry name" value="TRYPSIN_DOM"/>
    <property type="match status" value="1"/>
</dbReference>
<protein>
    <recommendedName>
        <fullName evidence="11">Peptidase S1 domain-containing protein</fullName>
    </recommendedName>
</protein>
<evidence type="ECO:0000313" key="13">
    <source>
        <dbReference type="Proteomes" id="UP000075880"/>
    </source>
</evidence>
<evidence type="ECO:0000256" key="2">
    <source>
        <dbReference type="ARBA" id="ARBA00022525"/>
    </source>
</evidence>
<reference evidence="12" key="1">
    <citation type="submission" date="2024-04" db="UniProtKB">
        <authorList>
            <consortium name="EnsemblMetazoa"/>
        </authorList>
    </citation>
    <scope>IDENTIFICATION</scope>
    <source>
        <strain evidence="12">EBRO</strain>
    </source>
</reference>
<evidence type="ECO:0000256" key="7">
    <source>
        <dbReference type="ARBA" id="ARBA00023180"/>
    </source>
</evidence>
<keyword evidence="5" id="KW-0391">Immunity</keyword>
<comment type="similarity">
    <text evidence="8">Belongs to the peptidase S1 family. CLIP subfamily.</text>
</comment>
<keyword evidence="7" id="KW-0325">Glycoprotein</keyword>
<dbReference type="FunFam" id="2.40.10.10:FF:000028">
    <property type="entry name" value="Serine protease easter"/>
    <property type="match status" value="1"/>
</dbReference>
<dbReference type="InterPro" id="IPR033116">
    <property type="entry name" value="TRYPSIN_SER"/>
</dbReference>
<evidence type="ECO:0000256" key="6">
    <source>
        <dbReference type="ARBA" id="ARBA00023157"/>
    </source>
</evidence>